<dbReference type="InterPro" id="IPR036938">
    <property type="entry name" value="PAP2/HPO_sf"/>
</dbReference>
<sequence length="282" mass="32262">MQFLLWQAHILIWLQTVMGPAWQRMAILFSQLGNYSTYPFLTGFILLIGGTEYALQTGILAVLAMVNADLLKLLFLTKRPFETPYPIHFSYLESAAGASFPSGHAEVAMAVYALWAYALWQRGHKRGVLLLLFPLGIGLSRLYLGVHWPLDVFSGWIFGWVLYEWTIRRPGSFPESQRFFILRPIWWIFLLLLSTRIALGLDTQMMVRFLTVFAGTAYFFPVAPPFVLKRQLFWRALVIGVPIFFVQILVQKMSLVNGGEYIRLALALWLGCAGFVFRALKI</sequence>
<dbReference type="PANTHER" id="PTHR14969:SF13">
    <property type="entry name" value="AT30094P"/>
    <property type="match status" value="1"/>
</dbReference>
<dbReference type="PANTHER" id="PTHR14969">
    <property type="entry name" value="SPHINGOSINE-1-PHOSPHATE PHOSPHOHYDROLASE"/>
    <property type="match status" value="1"/>
</dbReference>
<feature type="transmembrane region" description="Helical" evidence="1">
    <location>
        <begin position="150"/>
        <end position="167"/>
    </location>
</feature>
<dbReference type="SUPFAM" id="SSF48317">
    <property type="entry name" value="Acid phosphatase/Vanadium-dependent haloperoxidase"/>
    <property type="match status" value="1"/>
</dbReference>
<dbReference type="Proteomes" id="UP000245380">
    <property type="component" value="Unassembled WGS sequence"/>
</dbReference>
<feature type="transmembrane region" description="Helical" evidence="1">
    <location>
        <begin position="262"/>
        <end position="280"/>
    </location>
</feature>
<evidence type="ECO:0000313" key="4">
    <source>
        <dbReference type="Proteomes" id="UP000245380"/>
    </source>
</evidence>
<feature type="transmembrane region" description="Helical" evidence="1">
    <location>
        <begin position="127"/>
        <end position="144"/>
    </location>
</feature>
<feature type="transmembrane region" description="Helical" evidence="1">
    <location>
        <begin position="205"/>
        <end position="223"/>
    </location>
</feature>
<keyword evidence="1" id="KW-0472">Membrane</keyword>
<name>A0A2U3D5X0_SULT2</name>
<dbReference type="Gene3D" id="1.20.144.10">
    <property type="entry name" value="Phosphatidic acid phosphatase type 2/haloperoxidase"/>
    <property type="match status" value="1"/>
</dbReference>
<dbReference type="Pfam" id="PF01569">
    <property type="entry name" value="PAP2"/>
    <property type="match status" value="1"/>
</dbReference>
<dbReference type="AlphaFoldDB" id="A0A2U3D5X0"/>
<comment type="caution">
    <text evidence="3">The sequence shown here is derived from an EMBL/GenBank/DDBJ whole genome shotgun (WGS) entry which is preliminary data.</text>
</comment>
<keyword evidence="1" id="KW-1133">Transmembrane helix</keyword>
<proteinExistence type="predicted"/>
<dbReference type="InterPro" id="IPR000326">
    <property type="entry name" value="PAP2/HPO"/>
</dbReference>
<dbReference type="EMBL" id="MPDK01000031">
    <property type="protein sequence ID" value="PWI56658.1"/>
    <property type="molecule type" value="Genomic_DNA"/>
</dbReference>
<protein>
    <recommendedName>
        <fullName evidence="2">Phosphatidic acid phosphatase type 2/haloperoxidase domain-containing protein</fullName>
    </recommendedName>
</protein>
<feature type="transmembrane region" description="Helical" evidence="1">
    <location>
        <begin position="232"/>
        <end position="250"/>
    </location>
</feature>
<keyword evidence="4" id="KW-1185">Reference proteome</keyword>
<gene>
    <name evidence="3" type="ORF">BM613_12575</name>
</gene>
<feature type="transmembrane region" description="Helical" evidence="1">
    <location>
        <begin position="42"/>
        <end position="66"/>
    </location>
</feature>
<evidence type="ECO:0000313" key="3">
    <source>
        <dbReference type="EMBL" id="PWI56658.1"/>
    </source>
</evidence>
<dbReference type="SMART" id="SM00014">
    <property type="entry name" value="acidPPc"/>
    <property type="match status" value="1"/>
</dbReference>
<accession>A0A2U3D5X0</accession>
<reference evidence="3 4" key="1">
    <citation type="submission" date="2016-11" db="EMBL/GenBank/DDBJ databases">
        <title>Comparative genomics of Acidibacillus ferroxidans species.</title>
        <authorList>
            <person name="Oliveira G."/>
            <person name="Nunes G."/>
            <person name="Oliveira R."/>
            <person name="Araujo F."/>
            <person name="Salim A."/>
            <person name="Scholte L."/>
            <person name="Morais D."/>
            <person name="Nancucheo I."/>
            <person name="Johnson D.B."/>
            <person name="Grail B."/>
            <person name="Bittencourt J."/>
            <person name="Valadares R."/>
        </authorList>
    </citation>
    <scope>NUCLEOTIDE SEQUENCE [LARGE SCALE GENOMIC DNA]</scope>
    <source>
        <strain evidence="3 4">Y002</strain>
    </source>
</reference>
<evidence type="ECO:0000256" key="1">
    <source>
        <dbReference type="SAM" id="Phobius"/>
    </source>
</evidence>
<feature type="domain" description="Phosphatidic acid phosphatase type 2/haloperoxidase" evidence="2">
    <location>
        <begin position="57"/>
        <end position="167"/>
    </location>
</feature>
<feature type="transmembrane region" description="Helical" evidence="1">
    <location>
        <begin position="179"/>
        <end position="199"/>
    </location>
</feature>
<evidence type="ECO:0000259" key="2">
    <source>
        <dbReference type="SMART" id="SM00014"/>
    </source>
</evidence>
<organism evidence="3 4">
    <name type="scientific">Sulfoacidibacillus thermotolerans</name>
    <name type="common">Acidibacillus sulfuroxidans</name>
    <dbReference type="NCBI Taxonomy" id="1765684"/>
    <lineage>
        <taxon>Bacteria</taxon>
        <taxon>Bacillati</taxon>
        <taxon>Bacillota</taxon>
        <taxon>Bacilli</taxon>
        <taxon>Bacillales</taxon>
        <taxon>Alicyclobacillaceae</taxon>
        <taxon>Sulfoacidibacillus</taxon>
    </lineage>
</organism>
<keyword evidence="1" id="KW-0812">Transmembrane</keyword>